<reference evidence="2" key="1">
    <citation type="journal article" date="2023" name="Commun. Biol.">
        <title>Genome analysis of Parmales, the sister group of diatoms, reveals the evolutionary specialization of diatoms from phago-mixotrophs to photoautotrophs.</title>
        <authorList>
            <person name="Ban H."/>
            <person name="Sato S."/>
            <person name="Yoshikawa S."/>
            <person name="Yamada K."/>
            <person name="Nakamura Y."/>
            <person name="Ichinomiya M."/>
            <person name="Sato N."/>
            <person name="Blanc-Mathieu R."/>
            <person name="Endo H."/>
            <person name="Kuwata A."/>
            <person name="Ogata H."/>
        </authorList>
    </citation>
    <scope>NUCLEOTIDE SEQUENCE [LARGE SCALE GENOMIC DNA]</scope>
</reference>
<dbReference type="Gene3D" id="3.80.10.10">
    <property type="entry name" value="Ribonuclease Inhibitor"/>
    <property type="match status" value="1"/>
</dbReference>
<dbReference type="InterPro" id="IPR032675">
    <property type="entry name" value="LRR_dom_sf"/>
</dbReference>
<comment type="caution">
    <text evidence="1">The sequence shown here is derived from an EMBL/GenBank/DDBJ whole genome shotgun (WGS) entry which is preliminary data.</text>
</comment>
<dbReference type="Proteomes" id="UP001162640">
    <property type="component" value="Unassembled WGS sequence"/>
</dbReference>
<name>A0A9W7BA92_9STRA</name>
<accession>A0A9W7BA92</accession>
<dbReference type="AlphaFoldDB" id="A0A9W7BA92"/>
<protein>
    <submittedName>
        <fullName evidence="1">Uncharacterized protein</fullName>
    </submittedName>
</protein>
<organism evidence="1 2">
    <name type="scientific">Triparma laevis f. inornata</name>
    <dbReference type="NCBI Taxonomy" id="1714386"/>
    <lineage>
        <taxon>Eukaryota</taxon>
        <taxon>Sar</taxon>
        <taxon>Stramenopiles</taxon>
        <taxon>Ochrophyta</taxon>
        <taxon>Bolidophyceae</taxon>
        <taxon>Parmales</taxon>
        <taxon>Triparmaceae</taxon>
        <taxon>Triparma</taxon>
    </lineage>
</organism>
<sequence>MSRKLGGQDDKDENVEGVIEALPAATSSTLTTVSTAPAATDQFMFTDDFKRLLVGLVQGDTLMTKAWKRVVDAFIDEGVKSGAMIVHGGADCVFEPEFGKDEEGQKEYEEWMRAFGDSQRERRRLVMRVIFLLNITKVGENACTLAANLIVLDIPEGVQSISRHAFSYCYSLTTVSFPKT</sequence>
<dbReference type="EMBL" id="BLQM01000390">
    <property type="protein sequence ID" value="GMH87206.1"/>
    <property type="molecule type" value="Genomic_DNA"/>
</dbReference>
<proteinExistence type="predicted"/>
<evidence type="ECO:0000313" key="2">
    <source>
        <dbReference type="Proteomes" id="UP001162640"/>
    </source>
</evidence>
<evidence type="ECO:0000313" key="1">
    <source>
        <dbReference type="EMBL" id="GMH87206.1"/>
    </source>
</evidence>
<gene>
    <name evidence="1" type="ORF">TL16_g10782</name>
</gene>